<reference evidence="2 3" key="1">
    <citation type="submission" date="2016-03" db="EMBL/GenBank/DDBJ databases">
        <title>Pediococcus and Lactobacillus from brewery environment - whole genome sequencing and assembly.</title>
        <authorList>
            <person name="Behr J."/>
            <person name="Geissler A.J."/>
            <person name="Vogel R.F."/>
        </authorList>
    </citation>
    <scope>NUCLEOTIDE SEQUENCE [LARGE SCALE GENOMIC DNA]</scope>
    <source>
        <strain evidence="2 3">TMW 1.1989</strain>
    </source>
</reference>
<organism evidence="2 3">
    <name type="scientific">Loigolactobacillus backii</name>
    <dbReference type="NCBI Taxonomy" id="375175"/>
    <lineage>
        <taxon>Bacteria</taxon>
        <taxon>Bacillati</taxon>
        <taxon>Bacillota</taxon>
        <taxon>Bacilli</taxon>
        <taxon>Lactobacillales</taxon>
        <taxon>Lactobacillaceae</taxon>
        <taxon>Loigolactobacillus</taxon>
    </lineage>
</organism>
<dbReference type="RefSeq" id="WP_068279326.1">
    <property type="nucleotide sequence ID" value="NZ_CP014873.1"/>
</dbReference>
<gene>
    <name evidence="2" type="ORF">AYR53_03640</name>
</gene>
<dbReference type="GeneID" id="42981332"/>
<dbReference type="Pfam" id="PF21758">
    <property type="entry name" value="PAC_bac"/>
    <property type="match status" value="1"/>
</dbReference>
<evidence type="ECO:0000313" key="3">
    <source>
        <dbReference type="Proteomes" id="UP000078582"/>
    </source>
</evidence>
<dbReference type="OrthoDB" id="2243237at2"/>
<sequence>MPKFTVKQAAYEMRLDLKRENQDLLLILTGGDVPHFGVVTTLTKTTTPATVRFPSHAGRLHKENVLTERLANKLQSQLTGTCTIIGGVHVNQITQAQIDASFTMVDTLANQALNWLNLHPAKQVAISYAKLSKPTK</sequence>
<dbReference type="InterPro" id="IPR048844">
    <property type="entry name" value="LpdD_chaperone-like"/>
</dbReference>
<name>A0A192GZH7_9LACO</name>
<evidence type="ECO:0000313" key="2">
    <source>
        <dbReference type="EMBL" id="ANK61939.1"/>
    </source>
</evidence>
<dbReference type="EMBL" id="CP014873">
    <property type="protein sequence ID" value="ANK61939.1"/>
    <property type="molecule type" value="Genomic_DNA"/>
</dbReference>
<evidence type="ECO:0000259" key="1">
    <source>
        <dbReference type="Pfam" id="PF21758"/>
    </source>
</evidence>
<proteinExistence type="predicted"/>
<dbReference type="STRING" id="375175.AYR53_03640"/>
<protein>
    <recommendedName>
        <fullName evidence="1">Prenylated flavin chaperone LpdD-like domain-containing protein</fullName>
    </recommendedName>
</protein>
<feature type="domain" description="Prenylated flavin chaperone LpdD-like" evidence="1">
    <location>
        <begin position="8"/>
        <end position="116"/>
    </location>
</feature>
<keyword evidence="3" id="KW-1185">Reference proteome</keyword>
<accession>A0A192GZH7</accession>
<dbReference type="Proteomes" id="UP000078582">
    <property type="component" value="Chromosome"/>
</dbReference>
<dbReference type="AlphaFoldDB" id="A0A192GZH7"/>